<dbReference type="EC" id="1.4.1.13" evidence="9"/>
<evidence type="ECO:0000313" key="9">
    <source>
        <dbReference type="EMBL" id="CCG07094.1"/>
    </source>
</evidence>
<gene>
    <name evidence="9" type="ORF">RSPPHO_00468</name>
</gene>
<dbReference type="KEGG" id="rpm:RSPPHO_00468"/>
<dbReference type="SUPFAM" id="SSF51971">
    <property type="entry name" value="Nucleotide-binding domain"/>
    <property type="match status" value="1"/>
</dbReference>
<evidence type="ECO:0000256" key="1">
    <source>
        <dbReference type="ARBA" id="ARBA00022485"/>
    </source>
</evidence>
<dbReference type="NCBIfam" id="TIGR01318">
    <property type="entry name" value="gltD_gamma_fam"/>
    <property type="match status" value="1"/>
</dbReference>
<dbReference type="EMBL" id="HE663493">
    <property type="protein sequence ID" value="CCG07094.1"/>
    <property type="molecule type" value="Genomic_DNA"/>
</dbReference>
<dbReference type="HOGENOM" id="CLU_000422_3_1_5"/>
<dbReference type="eggNOG" id="COG0493">
    <property type="taxonomic scope" value="Bacteria"/>
</dbReference>
<dbReference type="InterPro" id="IPR023753">
    <property type="entry name" value="FAD/NAD-binding_dom"/>
</dbReference>
<evidence type="ECO:0000313" key="10">
    <source>
        <dbReference type="Proteomes" id="UP000033220"/>
    </source>
</evidence>
<evidence type="ECO:0000256" key="6">
    <source>
        <dbReference type="SAM" id="MobiDB-lite"/>
    </source>
</evidence>
<proteinExistence type="predicted"/>
<dbReference type="InterPro" id="IPR009051">
    <property type="entry name" value="Helical_ferredxn"/>
</dbReference>
<feature type="domain" description="Dihydroprymidine dehydrogenase" evidence="8">
    <location>
        <begin position="95"/>
        <end position="206"/>
    </location>
</feature>
<feature type="region of interest" description="Disordered" evidence="6">
    <location>
        <begin position="41"/>
        <end position="96"/>
    </location>
</feature>
<dbReference type="Pfam" id="PF14691">
    <property type="entry name" value="Fer4_20"/>
    <property type="match status" value="1"/>
</dbReference>
<evidence type="ECO:0000256" key="3">
    <source>
        <dbReference type="ARBA" id="ARBA00023002"/>
    </source>
</evidence>
<keyword evidence="5" id="KW-0411">Iron-sulfur</keyword>
<keyword evidence="1" id="KW-0004">4Fe-4S</keyword>
<keyword evidence="2" id="KW-0479">Metal-binding</keyword>
<keyword evidence="10" id="KW-1185">Reference proteome</keyword>
<feature type="domain" description="FAD/NAD(P)-binding" evidence="7">
    <location>
        <begin position="221"/>
        <end position="528"/>
    </location>
</feature>
<dbReference type="STRING" id="1150469.RSPPHO_00468"/>
<feature type="compositionally biased region" description="Basic and acidic residues" evidence="6">
    <location>
        <begin position="62"/>
        <end position="71"/>
    </location>
</feature>
<dbReference type="GO" id="GO:0004355">
    <property type="term" value="F:glutamate synthase (NADPH) activity"/>
    <property type="evidence" value="ECO:0007669"/>
    <property type="project" value="UniProtKB-EC"/>
</dbReference>
<evidence type="ECO:0000256" key="4">
    <source>
        <dbReference type="ARBA" id="ARBA00023004"/>
    </source>
</evidence>
<evidence type="ECO:0000259" key="8">
    <source>
        <dbReference type="Pfam" id="PF14691"/>
    </source>
</evidence>
<dbReference type="PRINTS" id="PR00419">
    <property type="entry name" value="ADXRDTASE"/>
</dbReference>
<protein>
    <submittedName>
        <fullName evidence="9">Glutamate synthase (NADPH) small subunit</fullName>
        <ecNumber evidence="9">1.4.1.13</ecNumber>
    </submittedName>
</protein>
<dbReference type="PANTHER" id="PTHR42783:SF3">
    <property type="entry name" value="GLUTAMATE SYNTHASE [NADPH] SMALL CHAIN-RELATED"/>
    <property type="match status" value="1"/>
</dbReference>
<dbReference type="Proteomes" id="UP000033220">
    <property type="component" value="Chromosome DSM 122"/>
</dbReference>
<dbReference type="SUPFAM" id="SSF46548">
    <property type="entry name" value="alpha-helical ferredoxin"/>
    <property type="match status" value="1"/>
</dbReference>
<dbReference type="Gene3D" id="1.10.1060.10">
    <property type="entry name" value="Alpha-helical ferredoxin"/>
    <property type="match status" value="1"/>
</dbReference>
<name>H6SP22_PARPM</name>
<dbReference type="Pfam" id="PF07992">
    <property type="entry name" value="Pyr_redox_2"/>
    <property type="match status" value="1"/>
</dbReference>
<dbReference type="PANTHER" id="PTHR42783">
    <property type="entry name" value="GLUTAMATE SYNTHASE [NADPH] SMALL CHAIN"/>
    <property type="match status" value="1"/>
</dbReference>
<dbReference type="PATRIC" id="fig|1150469.3.peg.550"/>
<keyword evidence="4" id="KW-0408">Iron</keyword>
<organism evidence="9 10">
    <name type="scientific">Pararhodospirillum photometricum DSM 122</name>
    <dbReference type="NCBI Taxonomy" id="1150469"/>
    <lineage>
        <taxon>Bacteria</taxon>
        <taxon>Pseudomonadati</taxon>
        <taxon>Pseudomonadota</taxon>
        <taxon>Alphaproteobacteria</taxon>
        <taxon>Rhodospirillales</taxon>
        <taxon>Rhodospirillaceae</taxon>
        <taxon>Pararhodospirillum</taxon>
    </lineage>
</organism>
<dbReference type="GO" id="GO:0051539">
    <property type="term" value="F:4 iron, 4 sulfur cluster binding"/>
    <property type="evidence" value="ECO:0007669"/>
    <property type="project" value="UniProtKB-KW"/>
</dbReference>
<evidence type="ECO:0000256" key="5">
    <source>
        <dbReference type="ARBA" id="ARBA00023014"/>
    </source>
</evidence>
<dbReference type="InterPro" id="IPR028261">
    <property type="entry name" value="DPD_II"/>
</dbReference>
<dbReference type="GO" id="GO:0046872">
    <property type="term" value="F:metal ion binding"/>
    <property type="evidence" value="ECO:0007669"/>
    <property type="project" value="UniProtKB-KW"/>
</dbReference>
<evidence type="ECO:0000259" key="7">
    <source>
        <dbReference type="Pfam" id="PF07992"/>
    </source>
</evidence>
<dbReference type="AlphaFoldDB" id="H6SP22"/>
<dbReference type="InterPro" id="IPR006006">
    <property type="entry name" value="GltD-like"/>
</dbReference>
<dbReference type="InterPro" id="IPR036188">
    <property type="entry name" value="FAD/NAD-bd_sf"/>
</dbReference>
<keyword evidence="3 9" id="KW-0560">Oxidoreductase</keyword>
<evidence type="ECO:0000256" key="2">
    <source>
        <dbReference type="ARBA" id="ARBA00022723"/>
    </source>
</evidence>
<reference evidence="9 10" key="1">
    <citation type="submission" date="2012-02" db="EMBL/GenBank/DDBJ databases">
        <title>Shotgun genome sequence of Phaeospirillum photometricum DSM 122.</title>
        <authorList>
            <person name="Duquesne K."/>
            <person name="Sturgis J."/>
        </authorList>
    </citation>
    <scope>NUCLEOTIDE SEQUENCE [LARGE SCALE GENOMIC DNA]</scope>
    <source>
        <strain evidence="10">DSM122</strain>
    </source>
</reference>
<accession>H6SP22</accession>
<feature type="compositionally biased region" description="Basic and acidic residues" evidence="6">
    <location>
        <begin position="82"/>
        <end position="96"/>
    </location>
</feature>
<dbReference type="Gene3D" id="3.50.50.60">
    <property type="entry name" value="FAD/NAD(P)-binding domain"/>
    <property type="match status" value="3"/>
</dbReference>
<feature type="compositionally biased region" description="Basic and acidic residues" evidence="6">
    <location>
        <begin position="41"/>
        <end position="52"/>
    </location>
</feature>
<sequence length="553" mass="59529">MRIRLVRKGNGLTKARLPGLRGTWALACRLPALSRLDRTSLDTIKTPRRDPGSEPTRVPIRPRPDTKETRPMARPMLQFTRLDQKTPAKRDAETRRRDFDEIYTGFSTEAAGDQASRCEQCGIPFCHLHCPLANNIPDWLMLTAAGRLEEAYALSSSTNSMPEICGRICPQDRLCEGLCVLEQSRHRSVTIGAVERYITDTAWENGWVTPLRPVRELSQSVGIVGGGPGGLAAAGQLRKMGYQVTVYDRHDRFGGLLMYGIPGFKLEKDVVQRRIDHLAASGVTLKAGFEVGRDATLADLRQKHDAVLIATGVYKARALGLAGAETLQGVIKALDYLITANKVGLGDRVPAFEEGTLNAQGKKVVVIGGGDTAMDCLRTAIRQGASSVTCLYRRDRANMPGSQREVDNAIDEGVTFEWLSAPEALLGTGTVSGVQASRMYLGMADGSGRQTPKPLPGSGFTVEADLVIEALGFEPENMPTTLGDPDLAVGRDGTIGVDANKMSSIEGVFAAGDIVRGASLVVWAIRDGRDAAEGIRRYLETKAAGVAGSARAS</sequence>